<dbReference type="RefSeq" id="WP_111169349.1">
    <property type="nucleotide sequence ID" value="NZ_POUA01000184.1"/>
</dbReference>
<evidence type="ECO:0000256" key="5">
    <source>
        <dbReference type="ARBA" id="ARBA00022801"/>
    </source>
</evidence>
<evidence type="ECO:0000256" key="6">
    <source>
        <dbReference type="ARBA" id="ARBA00022842"/>
    </source>
</evidence>
<accession>A0A2W2GUI6</accession>
<feature type="binding site" evidence="8">
    <location>
        <position position="9"/>
    </location>
    <ligand>
        <name>Mg(2+)</name>
        <dbReference type="ChEBI" id="CHEBI:18420"/>
    </ligand>
</feature>
<dbReference type="InterPro" id="IPR002716">
    <property type="entry name" value="PIN_dom"/>
</dbReference>
<dbReference type="Pfam" id="PF01850">
    <property type="entry name" value="PIN"/>
    <property type="match status" value="1"/>
</dbReference>
<evidence type="ECO:0000256" key="1">
    <source>
        <dbReference type="ARBA" id="ARBA00001946"/>
    </source>
</evidence>
<dbReference type="GO" id="GO:0004540">
    <property type="term" value="F:RNA nuclease activity"/>
    <property type="evidence" value="ECO:0007669"/>
    <property type="project" value="InterPro"/>
</dbReference>
<evidence type="ECO:0000256" key="2">
    <source>
        <dbReference type="ARBA" id="ARBA00022649"/>
    </source>
</evidence>
<protein>
    <recommendedName>
        <fullName evidence="8">Ribonuclease VapC</fullName>
        <shortName evidence="8">RNase VapC</shortName>
        <ecNumber evidence="8">3.1.-.-</ecNumber>
    </recommendedName>
    <alternativeName>
        <fullName evidence="8">Toxin VapC</fullName>
    </alternativeName>
</protein>
<dbReference type="PANTHER" id="PTHR33653">
    <property type="entry name" value="RIBONUCLEASE VAPC2"/>
    <property type="match status" value="1"/>
</dbReference>
<dbReference type="InterPro" id="IPR050556">
    <property type="entry name" value="Type_II_TA_system_RNase"/>
</dbReference>
<name>A0A2W2GUI6_9ACTN</name>
<keyword evidence="6 8" id="KW-0460">Magnesium</keyword>
<evidence type="ECO:0000313" key="11">
    <source>
        <dbReference type="Proteomes" id="UP000248544"/>
    </source>
</evidence>
<feature type="binding site" evidence="8">
    <location>
        <position position="99"/>
    </location>
    <ligand>
        <name>Mg(2+)</name>
        <dbReference type="ChEBI" id="CHEBI:18420"/>
    </ligand>
</feature>
<comment type="caution">
    <text evidence="10">The sequence shown here is derived from an EMBL/GenBank/DDBJ whole genome shotgun (WGS) entry which is preliminary data.</text>
</comment>
<dbReference type="EMBL" id="POUA01000184">
    <property type="protein sequence ID" value="PZG40988.1"/>
    <property type="molecule type" value="Genomic_DNA"/>
</dbReference>
<evidence type="ECO:0000313" key="10">
    <source>
        <dbReference type="EMBL" id="PZG40988.1"/>
    </source>
</evidence>
<gene>
    <name evidence="8" type="primary">vapC</name>
    <name evidence="10" type="ORF">C1I98_22120</name>
</gene>
<reference evidence="10 11" key="1">
    <citation type="submission" date="2018-01" db="EMBL/GenBank/DDBJ databases">
        <title>Draft genome sequence of Sphaerisporangium sp. 7K107.</title>
        <authorList>
            <person name="Sahin N."/>
            <person name="Saygin H."/>
            <person name="Ay H."/>
        </authorList>
    </citation>
    <scope>NUCLEOTIDE SEQUENCE [LARGE SCALE GENOMIC DNA]</scope>
    <source>
        <strain evidence="10 11">7K107</strain>
    </source>
</reference>
<dbReference type="HAMAP" id="MF_00265">
    <property type="entry name" value="VapC_Nob1"/>
    <property type="match status" value="1"/>
</dbReference>
<dbReference type="GO" id="GO:0000287">
    <property type="term" value="F:magnesium ion binding"/>
    <property type="evidence" value="ECO:0007669"/>
    <property type="project" value="UniProtKB-UniRule"/>
</dbReference>
<keyword evidence="5 8" id="KW-0378">Hydrolase</keyword>
<keyword evidence="2 8" id="KW-1277">Toxin-antitoxin system</keyword>
<comment type="similarity">
    <text evidence="7 8">Belongs to the PINc/VapC protein family.</text>
</comment>
<dbReference type="CDD" id="cd18755">
    <property type="entry name" value="PIN_MtVapC3_VapC21-like"/>
    <property type="match status" value="1"/>
</dbReference>
<dbReference type="InterPro" id="IPR022907">
    <property type="entry name" value="VapC_family"/>
</dbReference>
<proteinExistence type="inferred from homology"/>
<dbReference type="SUPFAM" id="SSF88723">
    <property type="entry name" value="PIN domain-like"/>
    <property type="match status" value="1"/>
</dbReference>
<dbReference type="GO" id="GO:0090729">
    <property type="term" value="F:toxin activity"/>
    <property type="evidence" value="ECO:0007669"/>
    <property type="project" value="UniProtKB-KW"/>
</dbReference>
<evidence type="ECO:0000256" key="8">
    <source>
        <dbReference type="HAMAP-Rule" id="MF_00265"/>
    </source>
</evidence>
<evidence type="ECO:0000256" key="4">
    <source>
        <dbReference type="ARBA" id="ARBA00022723"/>
    </source>
</evidence>
<dbReference type="PANTHER" id="PTHR33653:SF1">
    <property type="entry name" value="RIBONUCLEASE VAPC2"/>
    <property type="match status" value="1"/>
</dbReference>
<keyword evidence="4 8" id="KW-0479">Metal-binding</keyword>
<evidence type="ECO:0000256" key="7">
    <source>
        <dbReference type="ARBA" id="ARBA00038093"/>
    </source>
</evidence>
<keyword evidence="11" id="KW-1185">Reference proteome</keyword>
<dbReference type="GO" id="GO:0016787">
    <property type="term" value="F:hydrolase activity"/>
    <property type="evidence" value="ECO:0007669"/>
    <property type="project" value="UniProtKB-KW"/>
</dbReference>
<sequence>MNAAEFLIDTSALARLLRDDTDRFGWNRAAAAGLIAVCPITELEFFYSARSYSDRGRGIDRLRELFGRVPVDDRAYARAWEVQDALTRRGRHRSAGPVDLVIAATAELQGLTLLHRDHDFGCVAEVTGQAVQWYGPPPGRTA</sequence>
<comment type="cofactor">
    <cofactor evidence="1 8">
        <name>Mg(2+)</name>
        <dbReference type="ChEBI" id="CHEBI:18420"/>
    </cofactor>
</comment>
<organism evidence="10 11">
    <name type="scientific">Spongiactinospora gelatinilytica</name>
    <dbReference type="NCBI Taxonomy" id="2666298"/>
    <lineage>
        <taxon>Bacteria</taxon>
        <taxon>Bacillati</taxon>
        <taxon>Actinomycetota</taxon>
        <taxon>Actinomycetes</taxon>
        <taxon>Streptosporangiales</taxon>
        <taxon>Streptosporangiaceae</taxon>
        <taxon>Spongiactinospora</taxon>
    </lineage>
</organism>
<evidence type="ECO:0000259" key="9">
    <source>
        <dbReference type="Pfam" id="PF01850"/>
    </source>
</evidence>
<feature type="domain" description="PIN" evidence="9">
    <location>
        <begin position="7"/>
        <end position="124"/>
    </location>
</feature>
<dbReference type="EC" id="3.1.-.-" evidence="8"/>
<dbReference type="Gene3D" id="3.40.50.1010">
    <property type="entry name" value="5'-nuclease"/>
    <property type="match status" value="1"/>
</dbReference>
<evidence type="ECO:0000256" key="3">
    <source>
        <dbReference type="ARBA" id="ARBA00022722"/>
    </source>
</evidence>
<keyword evidence="8" id="KW-0800">Toxin</keyword>
<keyword evidence="3 8" id="KW-0540">Nuclease</keyword>
<comment type="function">
    <text evidence="8">Toxic component of a toxin-antitoxin (TA) system. An RNase.</text>
</comment>
<dbReference type="Proteomes" id="UP000248544">
    <property type="component" value="Unassembled WGS sequence"/>
</dbReference>
<dbReference type="InterPro" id="IPR029060">
    <property type="entry name" value="PIN-like_dom_sf"/>
</dbReference>
<dbReference type="AlphaFoldDB" id="A0A2W2GUI6"/>